<proteinExistence type="inferred from homology"/>
<organism evidence="16 17">
    <name type="scientific">Molorchus minor</name>
    <dbReference type="NCBI Taxonomy" id="1323400"/>
    <lineage>
        <taxon>Eukaryota</taxon>
        <taxon>Metazoa</taxon>
        <taxon>Ecdysozoa</taxon>
        <taxon>Arthropoda</taxon>
        <taxon>Hexapoda</taxon>
        <taxon>Insecta</taxon>
        <taxon>Pterygota</taxon>
        <taxon>Neoptera</taxon>
        <taxon>Endopterygota</taxon>
        <taxon>Coleoptera</taxon>
        <taxon>Polyphaga</taxon>
        <taxon>Cucujiformia</taxon>
        <taxon>Chrysomeloidea</taxon>
        <taxon>Cerambycidae</taxon>
        <taxon>Lamiinae</taxon>
        <taxon>Monochamini</taxon>
        <taxon>Molorchus</taxon>
    </lineage>
</organism>
<keyword evidence="10 11" id="KW-0407">Ion channel</keyword>
<dbReference type="Gene3D" id="2.60.40.1400">
    <property type="entry name" value="G protein-activated inward rectifier potassium channel 1"/>
    <property type="match status" value="1"/>
</dbReference>
<sequence>MESIEWVSENVRDHRRYPIYFYFRRPYGPPTRDTRLKRRAILKNGDYNILPPKFKRRYFYYVRDCFTGLVDAEWKWTLQFLAIGFVGGWLIFSLIWWLIMWVHMDLHEDHLPAQQAETGWTPCVLNIHGWPSCFLFSLETQHTTGYGLRVITEECPEAIFIMCMQCIIGMIIDTFTVGVVVAKMMRPRLTHYTVQFSRNAVVCLRDGELCLMYRIGDLKKSRMCGVAISALLIQNKSTKEGETLNSFQSELDVECDDSGSDLFFIWPVTVVHKINEDSPFYNLSASDMLQEKFEIVAFLDGTVESTGIGTNAKTSYLSNEILWGHRFEPMVSYNEKLECYEANYANFEKVVRIDMPMCSAANLAAAASEADDNDEDENNDTKSISEVQSKTSREVPSRKRQSSRATSKSNTEATPPFPVSDRPSNLSINVPSSYTNLTSPQVPSRDTPSRHSSLNESVSVQRQIHSQQRSVHHIPVKQISTPEPFESSRNMSSHHPSFSETTTSRRRPSQQTNLSSSVQPPGYLPYQQSDVQSPRDTPSEQSSYDNVQPQRPISEQYESKKYIFEGEQPASKYMGRPIVNRYEYLHSTEYETIYEEDELDERSETPPFPVNWV</sequence>
<accession>A0ABQ9JJR1</accession>
<name>A0ABQ9JJR1_9CUCU</name>
<dbReference type="InterPro" id="IPR013518">
    <property type="entry name" value="K_chnl_inward-rec_Kir_cyto"/>
</dbReference>
<dbReference type="SUPFAM" id="SSF81324">
    <property type="entry name" value="Voltage-gated potassium channels"/>
    <property type="match status" value="1"/>
</dbReference>
<gene>
    <name evidence="16" type="ORF">NQ317_001114</name>
</gene>
<dbReference type="PRINTS" id="PR01320">
    <property type="entry name" value="KIRCHANNEL"/>
</dbReference>
<dbReference type="Proteomes" id="UP001162164">
    <property type="component" value="Unassembled WGS sequence"/>
</dbReference>
<keyword evidence="8 11" id="KW-0406">Ion transport</keyword>
<keyword evidence="17" id="KW-1185">Reference proteome</keyword>
<evidence type="ECO:0000256" key="3">
    <source>
        <dbReference type="ARBA" id="ARBA00022538"/>
    </source>
</evidence>
<feature type="transmembrane region" description="Helical" evidence="13">
    <location>
        <begin position="80"/>
        <end position="99"/>
    </location>
</feature>
<dbReference type="InterPro" id="IPR041647">
    <property type="entry name" value="IRK_C"/>
</dbReference>
<evidence type="ECO:0000256" key="13">
    <source>
        <dbReference type="SAM" id="Phobius"/>
    </source>
</evidence>
<comment type="similarity">
    <text evidence="11">Belongs to the inward rectifier-type potassium channel (TC 1.A.2.1) family.</text>
</comment>
<evidence type="ECO:0000256" key="1">
    <source>
        <dbReference type="ARBA" id="ARBA00004141"/>
    </source>
</evidence>
<feature type="domain" description="Potassium channel inwardly rectifying transmembrane" evidence="14">
    <location>
        <begin position="42"/>
        <end position="187"/>
    </location>
</feature>
<keyword evidence="5 11" id="KW-0851">Voltage-gated channel</keyword>
<dbReference type="SUPFAM" id="SSF81296">
    <property type="entry name" value="E set domains"/>
    <property type="match status" value="1"/>
</dbReference>
<dbReference type="EMBL" id="JAPWTJ010000512">
    <property type="protein sequence ID" value="KAJ8977750.1"/>
    <property type="molecule type" value="Genomic_DNA"/>
</dbReference>
<evidence type="ECO:0000313" key="17">
    <source>
        <dbReference type="Proteomes" id="UP001162164"/>
    </source>
</evidence>
<evidence type="ECO:0000256" key="8">
    <source>
        <dbReference type="ARBA" id="ARBA00023065"/>
    </source>
</evidence>
<dbReference type="InterPro" id="IPR014756">
    <property type="entry name" value="Ig_E-set"/>
</dbReference>
<reference evidence="16" key="1">
    <citation type="journal article" date="2023" name="Insect Mol. Biol.">
        <title>Genome sequencing provides insights into the evolution of gene families encoding plant cell wall-degrading enzymes in longhorned beetles.</title>
        <authorList>
            <person name="Shin N.R."/>
            <person name="Okamura Y."/>
            <person name="Kirsch R."/>
            <person name="Pauchet Y."/>
        </authorList>
    </citation>
    <scope>NUCLEOTIDE SEQUENCE</scope>
    <source>
        <strain evidence="16">MMC_N1</strain>
    </source>
</reference>
<dbReference type="PANTHER" id="PTHR11767:SF113">
    <property type="entry name" value="INWARDLY RECTIFYING POTASSIUM CHANNEL 2, ISOFORM D"/>
    <property type="match status" value="1"/>
</dbReference>
<evidence type="ECO:0000259" key="15">
    <source>
        <dbReference type="Pfam" id="PF17655"/>
    </source>
</evidence>
<dbReference type="Pfam" id="PF01007">
    <property type="entry name" value="IRK"/>
    <property type="match status" value="1"/>
</dbReference>
<evidence type="ECO:0000256" key="12">
    <source>
        <dbReference type="SAM" id="MobiDB-lite"/>
    </source>
</evidence>
<evidence type="ECO:0000256" key="9">
    <source>
        <dbReference type="ARBA" id="ARBA00023136"/>
    </source>
</evidence>
<keyword evidence="9 13" id="KW-0472">Membrane</keyword>
<evidence type="ECO:0000256" key="11">
    <source>
        <dbReference type="RuleBase" id="RU003822"/>
    </source>
</evidence>
<dbReference type="Gene3D" id="1.10.287.70">
    <property type="match status" value="1"/>
</dbReference>
<dbReference type="PANTHER" id="PTHR11767">
    <property type="entry name" value="INWARD RECTIFIER POTASSIUM CHANNEL"/>
    <property type="match status" value="1"/>
</dbReference>
<dbReference type="InterPro" id="IPR040445">
    <property type="entry name" value="Kir_TM"/>
</dbReference>
<comment type="caution">
    <text evidence="16">The sequence shown here is derived from an EMBL/GenBank/DDBJ whole genome shotgun (WGS) entry which is preliminary data.</text>
</comment>
<evidence type="ECO:0000256" key="7">
    <source>
        <dbReference type="ARBA" id="ARBA00022989"/>
    </source>
</evidence>
<feature type="compositionally biased region" description="Acidic residues" evidence="12">
    <location>
        <begin position="369"/>
        <end position="378"/>
    </location>
</feature>
<keyword evidence="7 13" id="KW-1133">Transmembrane helix</keyword>
<dbReference type="Pfam" id="PF17655">
    <property type="entry name" value="IRK_C"/>
    <property type="match status" value="1"/>
</dbReference>
<keyword evidence="3 11" id="KW-0633">Potassium transport</keyword>
<keyword evidence="6 11" id="KW-0630">Potassium</keyword>
<feature type="compositionally biased region" description="Polar residues" evidence="12">
    <location>
        <begin position="422"/>
        <end position="469"/>
    </location>
</feature>
<feature type="region of interest" description="Disordered" evidence="12">
    <location>
        <begin position="367"/>
        <end position="576"/>
    </location>
</feature>
<keyword evidence="2 11" id="KW-0813">Transport</keyword>
<evidence type="ECO:0000259" key="14">
    <source>
        <dbReference type="Pfam" id="PF01007"/>
    </source>
</evidence>
<keyword evidence="4 11" id="KW-0812">Transmembrane</keyword>
<feature type="transmembrane region" description="Helical" evidence="13">
    <location>
        <begin position="158"/>
        <end position="182"/>
    </location>
</feature>
<feature type="compositionally biased region" description="Polar residues" evidence="12">
    <location>
        <begin position="381"/>
        <end position="390"/>
    </location>
</feature>
<evidence type="ECO:0000256" key="6">
    <source>
        <dbReference type="ARBA" id="ARBA00022958"/>
    </source>
</evidence>
<evidence type="ECO:0000256" key="10">
    <source>
        <dbReference type="ARBA" id="ARBA00023303"/>
    </source>
</evidence>
<evidence type="ECO:0000256" key="5">
    <source>
        <dbReference type="ARBA" id="ARBA00022882"/>
    </source>
</evidence>
<feature type="compositionally biased region" description="Polar residues" evidence="12">
    <location>
        <begin position="526"/>
        <end position="553"/>
    </location>
</feature>
<feature type="compositionally biased region" description="Polar residues" evidence="12">
    <location>
        <begin position="403"/>
        <end position="413"/>
    </location>
</feature>
<comment type="subcellular location">
    <subcellularLocation>
        <location evidence="1 11">Membrane</location>
        <topology evidence="1 11">Multi-pass membrane protein</topology>
    </subcellularLocation>
</comment>
<evidence type="ECO:0000256" key="2">
    <source>
        <dbReference type="ARBA" id="ARBA00022448"/>
    </source>
</evidence>
<dbReference type="InterPro" id="IPR016449">
    <property type="entry name" value="K_chnl_inward-rec_Kir"/>
</dbReference>
<feature type="domain" description="Inward rectifier potassium channel C-terminal" evidence="15">
    <location>
        <begin position="194"/>
        <end position="365"/>
    </location>
</feature>
<evidence type="ECO:0000313" key="16">
    <source>
        <dbReference type="EMBL" id="KAJ8977750.1"/>
    </source>
</evidence>
<evidence type="ECO:0000256" key="4">
    <source>
        <dbReference type="ARBA" id="ARBA00022692"/>
    </source>
</evidence>
<protein>
    <submittedName>
        <fullName evidence="16">Uncharacterized protein</fullName>
    </submittedName>
</protein>